<dbReference type="RefSeq" id="WP_123927190.1">
    <property type="nucleotide sequence ID" value="NZ_RKRE01000001.1"/>
</dbReference>
<dbReference type="Proteomes" id="UP000282654">
    <property type="component" value="Unassembled WGS sequence"/>
</dbReference>
<reference evidence="1 2" key="1">
    <citation type="submission" date="2018-11" db="EMBL/GenBank/DDBJ databases">
        <title>Genomic Encyclopedia of Type Strains, Phase IV (KMG-IV): sequencing the most valuable type-strain genomes for metagenomic binning, comparative biology and taxonomic classification.</title>
        <authorList>
            <person name="Goeker M."/>
        </authorList>
    </citation>
    <scope>NUCLEOTIDE SEQUENCE [LARGE SCALE GENOMIC DNA]</scope>
    <source>
        <strain evidence="1 2">DSM 102936</strain>
    </source>
</reference>
<gene>
    <name evidence="1" type="ORF">EDD75_0373</name>
</gene>
<sequence length="65" mass="7246">MLSRVASTLLDVFNAQAEVLCRKIPQSVTYKTDPIQPEVEALCQLAETIVLVEKERNAQSEPDSE</sequence>
<comment type="caution">
    <text evidence="1">The sequence shown here is derived from an EMBL/GenBank/DDBJ whole genome shotgun (WGS) entry which is preliminary data.</text>
</comment>
<proteinExistence type="predicted"/>
<evidence type="ECO:0000313" key="1">
    <source>
        <dbReference type="EMBL" id="RPF49556.1"/>
    </source>
</evidence>
<evidence type="ECO:0000313" key="2">
    <source>
        <dbReference type="Proteomes" id="UP000282654"/>
    </source>
</evidence>
<keyword evidence="2" id="KW-1185">Reference proteome</keyword>
<protein>
    <submittedName>
        <fullName evidence="1">Uncharacterized protein</fullName>
    </submittedName>
</protein>
<accession>A0A3N5AWF7</accession>
<organism evidence="1 2">
    <name type="scientific">Thermodesulfitimonas autotrophica</name>
    <dbReference type="NCBI Taxonomy" id="1894989"/>
    <lineage>
        <taxon>Bacteria</taxon>
        <taxon>Bacillati</taxon>
        <taxon>Bacillota</taxon>
        <taxon>Clostridia</taxon>
        <taxon>Thermoanaerobacterales</taxon>
        <taxon>Thermoanaerobacteraceae</taxon>
        <taxon>Thermodesulfitimonas</taxon>
    </lineage>
</organism>
<dbReference type="AlphaFoldDB" id="A0A3N5AWF7"/>
<dbReference type="EMBL" id="RKRE01000001">
    <property type="protein sequence ID" value="RPF49556.1"/>
    <property type="molecule type" value="Genomic_DNA"/>
</dbReference>
<name>A0A3N5AWF7_9THEO</name>